<dbReference type="OrthoDB" id="662061at2"/>
<evidence type="ECO:0000313" key="1">
    <source>
        <dbReference type="EMBL" id="OAI13917.1"/>
    </source>
</evidence>
<organism evidence="1 2">
    <name type="scientific">Methylomonas koyamae</name>
    <dbReference type="NCBI Taxonomy" id="702114"/>
    <lineage>
        <taxon>Bacteria</taxon>
        <taxon>Pseudomonadati</taxon>
        <taxon>Pseudomonadota</taxon>
        <taxon>Gammaproteobacteria</taxon>
        <taxon>Methylococcales</taxon>
        <taxon>Methylococcaceae</taxon>
        <taxon>Methylomonas</taxon>
    </lineage>
</organism>
<dbReference type="InterPro" id="IPR019534">
    <property type="entry name" value="DUF2452"/>
</dbReference>
<dbReference type="EMBL" id="LUUK01000205">
    <property type="protein sequence ID" value="OAI13917.1"/>
    <property type="molecule type" value="Genomic_DNA"/>
</dbReference>
<gene>
    <name evidence="1" type="ORF">A1355_12830</name>
</gene>
<reference evidence="2" key="1">
    <citation type="submission" date="2016-03" db="EMBL/GenBank/DDBJ databases">
        <authorList>
            <person name="Heylen K."/>
            <person name="De Vos P."/>
            <person name="Vekeman B."/>
        </authorList>
    </citation>
    <scope>NUCLEOTIDE SEQUENCE [LARGE SCALE GENOMIC DNA]</scope>
    <source>
        <strain evidence="2">R-45383</strain>
    </source>
</reference>
<dbReference type="AlphaFoldDB" id="A0A177N7N9"/>
<proteinExistence type="predicted"/>
<evidence type="ECO:0008006" key="3">
    <source>
        <dbReference type="Google" id="ProtNLM"/>
    </source>
</evidence>
<name>A0A177N7N9_9GAMM</name>
<dbReference type="Proteomes" id="UP000077628">
    <property type="component" value="Unassembled WGS sequence"/>
</dbReference>
<accession>A0A177N7N9</accession>
<keyword evidence="2" id="KW-1185">Reference proteome</keyword>
<evidence type="ECO:0000313" key="2">
    <source>
        <dbReference type="Proteomes" id="UP000077628"/>
    </source>
</evidence>
<comment type="caution">
    <text evidence="1">The sequence shown here is derived from an EMBL/GenBank/DDBJ whole genome shotgun (WGS) entry which is preliminary data.</text>
</comment>
<sequence>MTRSIAKPANPQGKGSVAVLDSLQQARNQLVAPAKSLRQISSDLFTSLFVLNSHIRFKPTAKQTYWLYLKDGEYRLSLIAPVQWSPDRSGRFIGACELQADLTWTLELSADCANDRAFLQTIAERRRQLEQALQQAEKIGDALPVYVETLPYYARVLASALAYSLKQSMQKSGILGLSFRQAEKQRRLTQTE</sequence>
<protein>
    <recommendedName>
        <fullName evidence="3">DUF2452 domain-containing protein</fullName>
    </recommendedName>
</protein>
<dbReference type="STRING" id="702114.A1355_12830"/>
<dbReference type="Pfam" id="PF10504">
    <property type="entry name" value="DUF2452"/>
    <property type="match status" value="1"/>
</dbReference>
<dbReference type="RefSeq" id="WP_064031108.1">
    <property type="nucleotide sequence ID" value="NZ_LUUK01000205.1"/>
</dbReference>